<dbReference type="STRING" id="351605.Gura_2592"/>
<dbReference type="HOGENOM" id="CLU_088541_0_0_7"/>
<evidence type="ECO:0000313" key="2">
    <source>
        <dbReference type="Proteomes" id="UP000006695"/>
    </source>
</evidence>
<proteinExistence type="predicted"/>
<evidence type="ECO:0000313" key="1">
    <source>
        <dbReference type="EMBL" id="ABQ26769.1"/>
    </source>
</evidence>
<dbReference type="PANTHER" id="PTHR43861">
    <property type="entry name" value="TRANS-ACONITATE 2-METHYLTRANSFERASE-RELATED"/>
    <property type="match status" value="1"/>
</dbReference>
<dbReference type="SUPFAM" id="SSF53335">
    <property type="entry name" value="S-adenosyl-L-methionine-dependent methyltransferases"/>
    <property type="match status" value="1"/>
</dbReference>
<dbReference type="RefSeq" id="WP_011939447.1">
    <property type="nucleotide sequence ID" value="NC_009483.1"/>
</dbReference>
<keyword evidence="1" id="KW-0489">Methyltransferase</keyword>
<dbReference type="EMBL" id="CP000698">
    <property type="protein sequence ID" value="ABQ26769.1"/>
    <property type="molecule type" value="Genomic_DNA"/>
</dbReference>
<name>A5G4Q1_GEOUR</name>
<protein>
    <submittedName>
        <fullName evidence="1">Methyltransferase type 11</fullName>
    </submittedName>
</protein>
<gene>
    <name evidence="1" type="ordered locus">Gura_2592</name>
</gene>
<dbReference type="AlphaFoldDB" id="A5G4Q1"/>
<dbReference type="InterPro" id="IPR029063">
    <property type="entry name" value="SAM-dependent_MTases_sf"/>
</dbReference>
<dbReference type="Gene3D" id="3.40.50.150">
    <property type="entry name" value="Vaccinia Virus protein VP39"/>
    <property type="match status" value="1"/>
</dbReference>
<sequence>MNRSRKPETYFTHDRQEMLDFIPADAQRVLDVGCGEGTFGCQVKQSRNAEVWGAELDNAAAHIAGQRLDKVLSGDFGQLISELPDGYFDCMIFNDVLEHFVDPFTILFDVKTKLSEHGVVVCSIPNIRYFYTLKRFLFQGEWKYEDAGILDRTHLRFFTQNSLIDMFESLEYDLICIKGINPALSWKFKLLNAATFGFLSDTQYYQFACVAMPRTKGRP</sequence>
<dbReference type="CDD" id="cd02440">
    <property type="entry name" value="AdoMet_MTases"/>
    <property type="match status" value="1"/>
</dbReference>
<dbReference type="GO" id="GO:0032259">
    <property type="term" value="P:methylation"/>
    <property type="evidence" value="ECO:0007669"/>
    <property type="project" value="UniProtKB-KW"/>
</dbReference>
<dbReference type="KEGG" id="gur:Gura_2592"/>
<organism evidence="1 2">
    <name type="scientific">Geotalea uraniireducens (strain Rf4)</name>
    <name type="common">Geobacter uraniireducens</name>
    <dbReference type="NCBI Taxonomy" id="351605"/>
    <lineage>
        <taxon>Bacteria</taxon>
        <taxon>Pseudomonadati</taxon>
        <taxon>Thermodesulfobacteriota</taxon>
        <taxon>Desulfuromonadia</taxon>
        <taxon>Geobacterales</taxon>
        <taxon>Geobacteraceae</taxon>
        <taxon>Geotalea</taxon>
    </lineage>
</organism>
<accession>A5G4Q1</accession>
<dbReference type="GO" id="GO:0008168">
    <property type="term" value="F:methyltransferase activity"/>
    <property type="evidence" value="ECO:0007669"/>
    <property type="project" value="UniProtKB-KW"/>
</dbReference>
<reference evidence="1 2" key="1">
    <citation type="submission" date="2007-05" db="EMBL/GenBank/DDBJ databases">
        <title>Complete sequence of Geobacter uraniireducens Rf4.</title>
        <authorList>
            <consortium name="US DOE Joint Genome Institute"/>
            <person name="Copeland A."/>
            <person name="Lucas S."/>
            <person name="Lapidus A."/>
            <person name="Barry K."/>
            <person name="Detter J.C."/>
            <person name="Glavina del Rio T."/>
            <person name="Hammon N."/>
            <person name="Israni S."/>
            <person name="Dalin E."/>
            <person name="Tice H."/>
            <person name="Pitluck S."/>
            <person name="Chertkov O."/>
            <person name="Brettin T."/>
            <person name="Bruce D."/>
            <person name="Han C."/>
            <person name="Schmutz J."/>
            <person name="Larimer F."/>
            <person name="Land M."/>
            <person name="Hauser L."/>
            <person name="Kyrpides N."/>
            <person name="Mikhailova N."/>
            <person name="Shelobolina E."/>
            <person name="Aklujkar M."/>
            <person name="Lovley D."/>
            <person name="Richardson P."/>
        </authorList>
    </citation>
    <scope>NUCLEOTIDE SEQUENCE [LARGE SCALE GENOMIC DNA]</scope>
    <source>
        <strain evidence="1 2">Rf4</strain>
    </source>
</reference>
<keyword evidence="1" id="KW-0808">Transferase</keyword>
<dbReference type="OrthoDB" id="9790457at2"/>
<dbReference type="Pfam" id="PF13489">
    <property type="entry name" value="Methyltransf_23"/>
    <property type="match status" value="1"/>
</dbReference>
<dbReference type="Proteomes" id="UP000006695">
    <property type="component" value="Chromosome"/>
</dbReference>
<keyword evidence="2" id="KW-1185">Reference proteome</keyword>